<dbReference type="Gene3D" id="3.40.30.10">
    <property type="entry name" value="Glutaredoxin"/>
    <property type="match status" value="1"/>
</dbReference>
<dbReference type="SUPFAM" id="SSF52833">
    <property type="entry name" value="Thioredoxin-like"/>
    <property type="match status" value="1"/>
</dbReference>
<dbReference type="CDD" id="cd03047">
    <property type="entry name" value="GST_N_2"/>
    <property type="match status" value="1"/>
</dbReference>
<feature type="domain" description="GST C-terminal" evidence="2">
    <location>
        <begin position="89"/>
        <end position="211"/>
    </location>
</feature>
<dbReference type="Gene3D" id="1.20.1050.10">
    <property type="match status" value="1"/>
</dbReference>
<dbReference type="InterPro" id="IPR010987">
    <property type="entry name" value="Glutathione-S-Trfase_C-like"/>
</dbReference>
<name>A0ABX0PCW0_9BURK</name>
<dbReference type="PROSITE" id="PS50404">
    <property type="entry name" value="GST_NTER"/>
    <property type="match status" value="1"/>
</dbReference>
<feature type="domain" description="GST N-terminal" evidence="1">
    <location>
        <begin position="1"/>
        <end position="81"/>
    </location>
</feature>
<reference evidence="3 4" key="1">
    <citation type="submission" date="2020-03" db="EMBL/GenBank/DDBJ databases">
        <title>Genome sequence of strain Massilia sp. TW-1.</title>
        <authorList>
            <person name="Chaudhary D.K."/>
        </authorList>
    </citation>
    <scope>NUCLEOTIDE SEQUENCE [LARGE SCALE GENOMIC DNA]</scope>
    <source>
        <strain evidence="3 4">TW-1</strain>
    </source>
</reference>
<dbReference type="Proteomes" id="UP000716322">
    <property type="component" value="Unassembled WGS sequence"/>
</dbReference>
<dbReference type="Pfam" id="PF02798">
    <property type="entry name" value="GST_N"/>
    <property type="match status" value="1"/>
</dbReference>
<proteinExistence type="predicted"/>
<accession>A0ABX0PCW0</accession>
<evidence type="ECO:0000259" key="2">
    <source>
        <dbReference type="PROSITE" id="PS50405"/>
    </source>
</evidence>
<protein>
    <submittedName>
        <fullName evidence="3">Glutathione S-transferase</fullName>
    </submittedName>
</protein>
<dbReference type="RefSeq" id="WP_166858914.1">
    <property type="nucleotide sequence ID" value="NZ_JAAQOM010000005.1"/>
</dbReference>
<dbReference type="PANTHER" id="PTHR44051:SF19">
    <property type="entry name" value="DISULFIDE-BOND OXIDOREDUCTASE YFCG"/>
    <property type="match status" value="1"/>
</dbReference>
<sequence length="211" mass="23140">MVRLLGKASSINVRKVMWTCAELGVPFEREDWGSGFRSTQDPAFLALNPNAMVPVLVDGEAVLWESNTICRYLATRYGDGSAASLLPRDALARAKVEQWMDWQATELNNAWRYAFMGLVRGSAAHQDPDQIAASLAGWNRQMGLLERQLAASGDYVTGAAFSLADVVLGVSAHRWRKTPMDSRPDYPAIAAWMSRLVARPGAGAWLPDDTA</sequence>
<evidence type="ECO:0000313" key="4">
    <source>
        <dbReference type="Proteomes" id="UP000716322"/>
    </source>
</evidence>
<dbReference type="Pfam" id="PF13410">
    <property type="entry name" value="GST_C_2"/>
    <property type="match status" value="1"/>
</dbReference>
<dbReference type="InterPro" id="IPR004045">
    <property type="entry name" value="Glutathione_S-Trfase_N"/>
</dbReference>
<dbReference type="SFLD" id="SFLDG01150">
    <property type="entry name" value="Main.1:_Beta-like"/>
    <property type="match status" value="1"/>
</dbReference>
<dbReference type="EMBL" id="JAAQOM010000005">
    <property type="protein sequence ID" value="NIA53935.1"/>
    <property type="molecule type" value="Genomic_DNA"/>
</dbReference>
<dbReference type="PROSITE" id="PS50405">
    <property type="entry name" value="GST_CTER"/>
    <property type="match status" value="1"/>
</dbReference>
<dbReference type="InterPro" id="IPR036249">
    <property type="entry name" value="Thioredoxin-like_sf"/>
</dbReference>
<organism evidence="3 4">
    <name type="scientific">Telluria antibiotica</name>
    <dbReference type="NCBI Taxonomy" id="2717319"/>
    <lineage>
        <taxon>Bacteria</taxon>
        <taxon>Pseudomonadati</taxon>
        <taxon>Pseudomonadota</taxon>
        <taxon>Betaproteobacteria</taxon>
        <taxon>Burkholderiales</taxon>
        <taxon>Oxalobacteraceae</taxon>
        <taxon>Telluria group</taxon>
        <taxon>Telluria</taxon>
    </lineage>
</organism>
<gene>
    <name evidence="3" type="ORF">HAV22_09795</name>
</gene>
<dbReference type="InterPro" id="IPR036282">
    <property type="entry name" value="Glutathione-S-Trfase_C_sf"/>
</dbReference>
<evidence type="ECO:0000259" key="1">
    <source>
        <dbReference type="PROSITE" id="PS50404"/>
    </source>
</evidence>
<dbReference type="SFLD" id="SFLDS00019">
    <property type="entry name" value="Glutathione_Transferase_(cytos"/>
    <property type="match status" value="1"/>
</dbReference>
<dbReference type="InterPro" id="IPR040079">
    <property type="entry name" value="Glutathione_S-Trfase"/>
</dbReference>
<dbReference type="SFLD" id="SFLDG00358">
    <property type="entry name" value="Main_(cytGST)"/>
    <property type="match status" value="1"/>
</dbReference>
<evidence type="ECO:0000313" key="3">
    <source>
        <dbReference type="EMBL" id="NIA53935.1"/>
    </source>
</evidence>
<dbReference type="PANTHER" id="PTHR44051">
    <property type="entry name" value="GLUTATHIONE S-TRANSFERASE-RELATED"/>
    <property type="match status" value="1"/>
</dbReference>
<comment type="caution">
    <text evidence="3">The sequence shown here is derived from an EMBL/GenBank/DDBJ whole genome shotgun (WGS) entry which is preliminary data.</text>
</comment>
<keyword evidence="4" id="KW-1185">Reference proteome</keyword>
<dbReference type="SUPFAM" id="SSF47616">
    <property type="entry name" value="GST C-terminal domain-like"/>
    <property type="match status" value="1"/>
</dbReference>